<feature type="binding site" evidence="7">
    <location>
        <position position="167"/>
    </location>
    <ligand>
        <name>Zn(2+)</name>
        <dbReference type="ChEBI" id="CHEBI:29105"/>
        <label>2</label>
    </ligand>
</feature>
<comment type="catalytic activity">
    <reaction evidence="1 7">
        <text>an S-(2-hydroxyacyl)glutathione + H2O = a 2-hydroxy carboxylate + glutathione + H(+)</text>
        <dbReference type="Rhea" id="RHEA:21864"/>
        <dbReference type="ChEBI" id="CHEBI:15377"/>
        <dbReference type="ChEBI" id="CHEBI:15378"/>
        <dbReference type="ChEBI" id="CHEBI:57925"/>
        <dbReference type="ChEBI" id="CHEBI:58896"/>
        <dbReference type="ChEBI" id="CHEBI:71261"/>
        <dbReference type="EC" id="3.1.2.6"/>
    </reaction>
</comment>
<dbReference type="InterPro" id="IPR017782">
    <property type="entry name" value="Hydroxyacylglutathione_Hdrlase"/>
</dbReference>
<dbReference type="SUPFAM" id="SSF56281">
    <property type="entry name" value="Metallo-hydrolase/oxidoreductase"/>
    <property type="match status" value="1"/>
</dbReference>
<dbReference type="PANTHER" id="PTHR43705">
    <property type="entry name" value="HYDROXYACYLGLUTATHIONE HYDROLASE"/>
    <property type="match status" value="1"/>
</dbReference>
<dbReference type="GO" id="GO:0046872">
    <property type="term" value="F:metal ion binding"/>
    <property type="evidence" value="ECO:0007669"/>
    <property type="project" value="UniProtKB-KW"/>
</dbReference>
<dbReference type="CDD" id="cd07723">
    <property type="entry name" value="hydroxyacylglutathione_hydrolase_MBL-fold"/>
    <property type="match status" value="1"/>
</dbReference>
<dbReference type="SMART" id="SM00849">
    <property type="entry name" value="Lactamase_B"/>
    <property type="match status" value="1"/>
</dbReference>
<keyword evidence="5 7" id="KW-0378">Hydrolase</keyword>
<dbReference type="InterPro" id="IPR035680">
    <property type="entry name" value="Clx_II_MBL"/>
</dbReference>
<comment type="function">
    <text evidence="7">Thiolesterase that catalyzes the hydrolysis of S-D-lactoyl-glutathione to form glutathione and D-lactic acid.</text>
</comment>
<feature type="binding site" evidence="7">
    <location>
        <position position="129"/>
    </location>
    <ligand>
        <name>Zn(2+)</name>
        <dbReference type="ChEBI" id="CHEBI:29105"/>
        <label>1</label>
    </ligand>
</feature>
<dbReference type="InterPro" id="IPR036866">
    <property type="entry name" value="RibonucZ/Hydroxyglut_hydro"/>
</dbReference>
<dbReference type="eggNOG" id="COG0491">
    <property type="taxonomic scope" value="Bacteria"/>
</dbReference>
<dbReference type="InterPro" id="IPR050110">
    <property type="entry name" value="Glyoxalase_II_hydrolase"/>
</dbReference>
<sequence>MHISALPALNDNYIWIIQQQQGAPAVVVDPGDAQSVLDWLASHQIELASLLVTHHHWDHTDGIEPLLQHYDVPVYGPKNSKFKLISDTLAEGDSFIPAGLKQSFNVLATPGHTLDHISYVTEGALFCGDTLFSAGCGRMFEGQPEQFHQSLQKLAKLPVTTAVYAAHEYTLANLRFAAAAEPDNQAIHEATLAVSKLRAAGQPSLPSTIATELSINPFLRAESATAFAKLRQWKDKF</sequence>
<feature type="binding site" evidence="7">
    <location>
        <position position="112"/>
    </location>
    <ligand>
        <name>Zn(2+)</name>
        <dbReference type="ChEBI" id="CHEBI:29105"/>
        <label>1</label>
    </ligand>
</feature>
<dbReference type="Gene3D" id="3.60.15.10">
    <property type="entry name" value="Ribonuclease Z/Hydroxyacylglutathione hydrolase-like"/>
    <property type="match status" value="1"/>
</dbReference>
<dbReference type="OrthoDB" id="9802248at2"/>
<comment type="subunit">
    <text evidence="7">Monomer.</text>
</comment>
<name>A0A094IP28_9GAMM</name>
<comment type="similarity">
    <text evidence="3 7">Belongs to the metallo-beta-lactamase superfamily. Glyoxalase II family.</text>
</comment>
<keyword evidence="6 7" id="KW-0862">Zinc</keyword>
<feature type="binding site" evidence="7">
    <location>
        <position position="58"/>
    </location>
    <ligand>
        <name>Zn(2+)</name>
        <dbReference type="ChEBI" id="CHEBI:29105"/>
        <label>2</label>
    </ligand>
</feature>
<keyword evidence="10" id="KW-1185">Reference proteome</keyword>
<evidence type="ECO:0000256" key="2">
    <source>
        <dbReference type="ARBA" id="ARBA00004963"/>
    </source>
</evidence>
<evidence type="ECO:0000256" key="1">
    <source>
        <dbReference type="ARBA" id="ARBA00001623"/>
    </source>
</evidence>
<evidence type="ECO:0000256" key="7">
    <source>
        <dbReference type="HAMAP-Rule" id="MF_01374"/>
    </source>
</evidence>
<dbReference type="NCBIfam" id="TIGR03413">
    <property type="entry name" value="GSH_gloB"/>
    <property type="match status" value="1"/>
</dbReference>
<organism evidence="9 10">
    <name type="scientific">Pseudidiomarina atlantica</name>
    <dbReference type="NCBI Taxonomy" id="1517416"/>
    <lineage>
        <taxon>Bacteria</taxon>
        <taxon>Pseudomonadati</taxon>
        <taxon>Pseudomonadota</taxon>
        <taxon>Gammaproteobacteria</taxon>
        <taxon>Alteromonadales</taxon>
        <taxon>Idiomarinaceae</taxon>
        <taxon>Pseudidiomarina</taxon>
    </lineage>
</organism>
<evidence type="ECO:0000256" key="3">
    <source>
        <dbReference type="ARBA" id="ARBA00006759"/>
    </source>
</evidence>
<dbReference type="AlphaFoldDB" id="A0A094IP28"/>
<evidence type="ECO:0000256" key="6">
    <source>
        <dbReference type="ARBA" id="ARBA00022833"/>
    </source>
</evidence>
<evidence type="ECO:0000256" key="5">
    <source>
        <dbReference type="ARBA" id="ARBA00022801"/>
    </source>
</evidence>
<feature type="binding site" evidence="7">
    <location>
        <position position="56"/>
    </location>
    <ligand>
        <name>Zn(2+)</name>
        <dbReference type="ChEBI" id="CHEBI:29105"/>
        <label>1</label>
    </ligand>
</feature>
<accession>A0A094IP28</accession>
<feature type="binding site" evidence="7">
    <location>
        <position position="59"/>
    </location>
    <ligand>
        <name>Zn(2+)</name>
        <dbReference type="ChEBI" id="CHEBI:29105"/>
        <label>2</label>
    </ligand>
</feature>
<dbReference type="PANTHER" id="PTHR43705:SF1">
    <property type="entry name" value="HYDROXYACYLGLUTATHIONE HYDROLASE GLOB"/>
    <property type="match status" value="1"/>
</dbReference>
<comment type="pathway">
    <text evidence="2 7">Secondary metabolite metabolism; methylglyoxal degradation; (R)-lactate from methylglyoxal: step 2/2.</text>
</comment>
<dbReference type="InterPro" id="IPR001279">
    <property type="entry name" value="Metallo-B-lactamas"/>
</dbReference>
<dbReference type="Pfam" id="PF16123">
    <property type="entry name" value="HAGH_C"/>
    <property type="match status" value="1"/>
</dbReference>
<dbReference type="EMBL" id="JPIN01000006">
    <property type="protein sequence ID" value="KFZ28842.1"/>
    <property type="molecule type" value="Genomic_DNA"/>
</dbReference>
<evidence type="ECO:0000313" key="9">
    <source>
        <dbReference type="EMBL" id="KFZ28842.1"/>
    </source>
</evidence>
<dbReference type="UniPathway" id="UPA00619">
    <property type="reaction ID" value="UER00676"/>
</dbReference>
<proteinExistence type="inferred from homology"/>
<dbReference type="HAMAP" id="MF_01374">
    <property type="entry name" value="Glyoxalase_2"/>
    <property type="match status" value="1"/>
</dbReference>
<feature type="domain" description="Metallo-beta-lactamase" evidence="8">
    <location>
        <begin position="11"/>
        <end position="167"/>
    </location>
</feature>
<evidence type="ECO:0000256" key="4">
    <source>
        <dbReference type="ARBA" id="ARBA00022723"/>
    </source>
</evidence>
<comment type="cofactor">
    <cofactor evidence="7">
        <name>Zn(2+)</name>
        <dbReference type="ChEBI" id="CHEBI:29105"/>
    </cofactor>
    <text evidence="7">Binds 2 Zn(2+) ions per subunit.</text>
</comment>
<dbReference type="RefSeq" id="WP_034732060.1">
    <property type="nucleotide sequence ID" value="NZ_JPIN01000006.1"/>
</dbReference>
<dbReference type="PIRSF" id="PIRSF005457">
    <property type="entry name" value="Glx"/>
    <property type="match status" value="1"/>
</dbReference>
<dbReference type="GO" id="GO:0019243">
    <property type="term" value="P:methylglyoxal catabolic process to D-lactate via S-lactoyl-glutathione"/>
    <property type="evidence" value="ECO:0007669"/>
    <property type="project" value="UniProtKB-UniRule"/>
</dbReference>
<feature type="binding site" evidence="7">
    <location>
        <position position="129"/>
    </location>
    <ligand>
        <name>Zn(2+)</name>
        <dbReference type="ChEBI" id="CHEBI:29105"/>
        <label>2</label>
    </ligand>
</feature>
<evidence type="ECO:0000313" key="10">
    <source>
        <dbReference type="Proteomes" id="UP000053718"/>
    </source>
</evidence>
<dbReference type="Pfam" id="PF00753">
    <property type="entry name" value="Lactamase_B"/>
    <property type="match status" value="1"/>
</dbReference>
<gene>
    <name evidence="7" type="primary">gloB</name>
    <name evidence="9" type="ORF">IDAT_06475</name>
</gene>
<feature type="binding site" evidence="7">
    <location>
        <position position="54"/>
    </location>
    <ligand>
        <name>Zn(2+)</name>
        <dbReference type="ChEBI" id="CHEBI:29105"/>
        <label>1</label>
    </ligand>
</feature>
<reference evidence="9 10" key="1">
    <citation type="submission" date="2014-06" db="EMBL/GenBank/DDBJ databases">
        <title>Draft genome sequence of Idiomarina sp. MCCC 1A10513.</title>
        <authorList>
            <person name="Du J."/>
            <person name="Lai Q."/>
            <person name="Shao Z."/>
        </authorList>
    </citation>
    <scope>NUCLEOTIDE SEQUENCE [LARGE SCALE GENOMIC DNA]</scope>
    <source>
        <strain evidence="9 10">MCCC 1A10513</strain>
    </source>
</reference>
<protein>
    <recommendedName>
        <fullName evidence="7">Hydroxyacylglutathione hydrolase</fullName>
        <ecNumber evidence="7">3.1.2.6</ecNumber>
    </recommendedName>
    <alternativeName>
        <fullName evidence="7">Glyoxalase II</fullName>
        <shortName evidence="7">Glx II</shortName>
    </alternativeName>
</protein>
<keyword evidence="4 7" id="KW-0479">Metal-binding</keyword>
<comment type="caution">
    <text evidence="9">The sequence shown here is derived from an EMBL/GenBank/DDBJ whole genome shotgun (WGS) entry which is preliminary data.</text>
</comment>
<dbReference type="InterPro" id="IPR032282">
    <property type="entry name" value="HAGH_C"/>
</dbReference>
<evidence type="ECO:0000259" key="8">
    <source>
        <dbReference type="SMART" id="SM00849"/>
    </source>
</evidence>
<dbReference type="Proteomes" id="UP000053718">
    <property type="component" value="Unassembled WGS sequence"/>
</dbReference>
<dbReference type="STRING" id="1517416.IDAT_06475"/>
<dbReference type="GO" id="GO:0004416">
    <property type="term" value="F:hydroxyacylglutathione hydrolase activity"/>
    <property type="evidence" value="ECO:0007669"/>
    <property type="project" value="UniProtKB-UniRule"/>
</dbReference>
<dbReference type="EC" id="3.1.2.6" evidence="7"/>